<evidence type="ECO:0000313" key="3">
    <source>
        <dbReference type="EMBL" id="TCZ76169.1"/>
    </source>
</evidence>
<feature type="domain" description="Terminase large subunit-like endonuclease" evidence="2">
    <location>
        <begin position="262"/>
        <end position="552"/>
    </location>
</feature>
<dbReference type="InterPro" id="IPR046462">
    <property type="entry name" value="TerL_nuclease"/>
</dbReference>
<dbReference type="EMBL" id="SKFG01000014">
    <property type="protein sequence ID" value="TCZ76169.1"/>
    <property type="molecule type" value="Genomic_DNA"/>
</dbReference>
<dbReference type="AlphaFoldDB" id="A0A4R4E9C8"/>
<dbReference type="Proteomes" id="UP000295418">
    <property type="component" value="Unassembled WGS sequence"/>
</dbReference>
<protein>
    <submittedName>
        <fullName evidence="3">Terminase large subunit</fullName>
    </submittedName>
</protein>
<dbReference type="Gene3D" id="3.40.50.300">
    <property type="entry name" value="P-loop containing nucleotide triphosphate hydrolases"/>
    <property type="match status" value="1"/>
</dbReference>
<gene>
    <name evidence="3" type="ORF">E0485_15135</name>
</gene>
<dbReference type="PANTHER" id="PTHR41287:SF1">
    <property type="entry name" value="PROTEIN YMFN"/>
    <property type="match status" value="1"/>
</dbReference>
<dbReference type="Pfam" id="PF03354">
    <property type="entry name" value="TerL_ATPase"/>
    <property type="match status" value="1"/>
</dbReference>
<dbReference type="InterPro" id="IPR005021">
    <property type="entry name" value="Terminase_largesu-like"/>
</dbReference>
<reference evidence="3 4" key="1">
    <citation type="submission" date="2019-03" db="EMBL/GenBank/DDBJ databases">
        <authorList>
            <person name="Kim M.K.M."/>
        </authorList>
    </citation>
    <scope>NUCLEOTIDE SEQUENCE [LARGE SCALE GENOMIC DNA]</scope>
    <source>
        <strain evidence="3 4">18JY21-1</strain>
    </source>
</reference>
<name>A0A4R4E9C8_9BACL</name>
<sequence>MLKQYIIDYSRDVINGEIVACQKHKWACMRFLRDVERENTDEFPYIFDEDKALRFLEWMTLFRHTKGILKGEKINPHEIQVFIFGNIYGWVHRSTSYRRFKYGYWQVGRKNAKSQSLACVGSYETAAMDEGMAEVYCAATKKDQAKIVWNEIDVMIKRCPELKDKFKTSYGVITHKNSQSIIKPLSKEDGKKGDGYNPQCGIVDEYHAHETTEMYDVIDSGMMARVQPLMMIITTAGEKLNNPCYRVEYEMVSKLLDPNNPIENDEYFAMVNELDKDEDGNVIDDIMDESVWEKANPIVCSYPAGRDNIRKRLKNAINAPEKMNDFLTKNLNVWVNGGANKYMRMDRWALCAVNPENLPELRGKECYVGIDLSSKIDLTSVSFVFPLEDGRVSVFSHSFMPEETLETKKRTDKVPYDLWEQQGWITKTPGAVVDYRFIEEYVQRMIDENGWVVKQICYDPYNATQFAQNMETKGFVMVEIRQGMKTLSEPTKNFREMVLEKKVIHDKNPVLAFALGNAVTEKDQNDNIMLSKKKSTQRIDPAAATINAHVQAMFDAVAADLNKHIMSEDFGF</sequence>
<dbReference type="GO" id="GO:0004519">
    <property type="term" value="F:endonuclease activity"/>
    <property type="evidence" value="ECO:0007669"/>
    <property type="project" value="InterPro"/>
</dbReference>
<dbReference type="PANTHER" id="PTHR41287">
    <property type="match status" value="1"/>
</dbReference>
<comment type="caution">
    <text evidence="3">The sequence shown here is derived from an EMBL/GenBank/DDBJ whole genome shotgun (WGS) entry which is preliminary data.</text>
</comment>
<proteinExistence type="predicted"/>
<evidence type="ECO:0000313" key="4">
    <source>
        <dbReference type="Proteomes" id="UP000295418"/>
    </source>
</evidence>
<dbReference type="InterPro" id="IPR027417">
    <property type="entry name" value="P-loop_NTPase"/>
</dbReference>
<feature type="domain" description="Terminase large subunit-like ATPase" evidence="1">
    <location>
        <begin position="79"/>
        <end position="246"/>
    </location>
</feature>
<dbReference type="RefSeq" id="WP_132418895.1">
    <property type="nucleotide sequence ID" value="NZ_SKFG01000014.1"/>
</dbReference>
<evidence type="ECO:0000259" key="1">
    <source>
        <dbReference type="Pfam" id="PF03354"/>
    </source>
</evidence>
<evidence type="ECO:0000259" key="2">
    <source>
        <dbReference type="Pfam" id="PF20441"/>
    </source>
</evidence>
<dbReference type="OrthoDB" id="9760250at2"/>
<organism evidence="3 4">
    <name type="scientific">Paenibacillus albiflavus</name>
    <dbReference type="NCBI Taxonomy" id="2545760"/>
    <lineage>
        <taxon>Bacteria</taxon>
        <taxon>Bacillati</taxon>
        <taxon>Bacillota</taxon>
        <taxon>Bacilli</taxon>
        <taxon>Bacillales</taxon>
        <taxon>Paenibacillaceae</taxon>
        <taxon>Paenibacillus</taxon>
    </lineage>
</organism>
<keyword evidence="4" id="KW-1185">Reference proteome</keyword>
<accession>A0A4R4E9C8</accession>
<dbReference type="Pfam" id="PF20441">
    <property type="entry name" value="TerL_nuclease"/>
    <property type="match status" value="1"/>
</dbReference>
<dbReference type="InterPro" id="IPR046461">
    <property type="entry name" value="TerL_ATPase"/>
</dbReference>